<evidence type="ECO:0000313" key="3">
    <source>
        <dbReference type="EMBL" id="EHL11795.1"/>
    </source>
</evidence>
<feature type="domain" description="Glycosyl hydrolase family 13 catalytic" evidence="2">
    <location>
        <begin position="174"/>
        <end position="629"/>
    </location>
</feature>
<evidence type="ECO:0000256" key="1">
    <source>
        <dbReference type="SAM" id="MobiDB-lite"/>
    </source>
</evidence>
<evidence type="ECO:0000313" key="4">
    <source>
        <dbReference type="Proteomes" id="UP000018461"/>
    </source>
</evidence>
<feature type="compositionally biased region" description="Basic and acidic residues" evidence="1">
    <location>
        <begin position="39"/>
        <end position="70"/>
    </location>
</feature>
<reference evidence="3" key="1">
    <citation type="submission" date="2011-08" db="EMBL/GenBank/DDBJ databases">
        <authorList>
            <consortium name="The Broad Institute Genome Sequencing Platform"/>
            <person name="Earl A."/>
            <person name="Ward D."/>
            <person name="Feldgarden M."/>
            <person name="Gevers D."/>
            <person name="Sizova M."/>
            <person name="Hazen A."/>
            <person name="Epstein S."/>
            <person name="Young S.K."/>
            <person name="Zeng Q."/>
            <person name="Gargeya S."/>
            <person name="Fitzgerald M."/>
            <person name="Haas B."/>
            <person name="Abouelleil A."/>
            <person name="Alvarado L."/>
            <person name="Arachchi H.M."/>
            <person name="Berlin A."/>
            <person name="Brown A."/>
            <person name="Chapman S.B."/>
            <person name="Chen Z."/>
            <person name="Dunbar C."/>
            <person name="Freedman E."/>
            <person name="Gearin G."/>
            <person name="Gellesch M."/>
            <person name="Goldberg J."/>
            <person name="Griggs A."/>
            <person name="Gujja S."/>
            <person name="Heiman D."/>
            <person name="Howarth C."/>
            <person name="Larson L."/>
            <person name="Lui A."/>
            <person name="MacDonald P.J.P."/>
            <person name="Montmayeur A."/>
            <person name="Murphy C."/>
            <person name="Neiman D."/>
            <person name="Pearson M."/>
            <person name="Priest M."/>
            <person name="Roberts A."/>
            <person name="Saif S."/>
            <person name="Shea T."/>
            <person name="Shenoy N."/>
            <person name="Sisk P."/>
            <person name="Stolte C."/>
            <person name="Sykes S."/>
            <person name="Wortman J."/>
            <person name="Nusbaum C."/>
            <person name="Birren B."/>
        </authorList>
    </citation>
    <scope>NUCLEOTIDE SEQUENCE</scope>
    <source>
        <strain evidence="3">ACB1</strain>
    </source>
</reference>
<dbReference type="HOGENOM" id="CLU_022796_0_0_9"/>
<dbReference type="InterPro" id="IPR044077">
    <property type="entry name" value="Amylosucrase"/>
</dbReference>
<feature type="region of interest" description="Disordered" evidence="1">
    <location>
        <begin position="1"/>
        <end position="97"/>
    </location>
</feature>
<dbReference type="InterPro" id="IPR006047">
    <property type="entry name" value="GH13_cat_dom"/>
</dbReference>
<comment type="caution">
    <text evidence="3">The sequence shown here is derived from an EMBL/GenBank/DDBJ whole genome shotgun (WGS) entry which is preliminary data.</text>
</comment>
<dbReference type="RefSeq" id="WP_009534486.1">
    <property type="nucleotide sequence ID" value="NZ_KE148312.1"/>
</dbReference>
<dbReference type="Gene3D" id="2.60.40.1180">
    <property type="entry name" value="Golgi alpha-mannosidase II"/>
    <property type="match status" value="1"/>
</dbReference>
<proteinExistence type="predicted"/>
<dbReference type="PATRIC" id="fig|796943.3.peg.1022"/>
<dbReference type="SMART" id="SM00642">
    <property type="entry name" value="Aamy"/>
    <property type="match status" value="1"/>
</dbReference>
<feature type="compositionally biased region" description="Low complexity" evidence="1">
    <location>
        <begin position="26"/>
        <end position="38"/>
    </location>
</feature>
<dbReference type="CDD" id="cd11324">
    <property type="entry name" value="AmyAc_Amylosucrase"/>
    <property type="match status" value="1"/>
</dbReference>
<feature type="compositionally biased region" description="Basic and acidic residues" evidence="1">
    <location>
        <begin position="1"/>
        <end position="25"/>
    </location>
</feature>
<dbReference type="InterPro" id="IPR045857">
    <property type="entry name" value="O16G_dom_2"/>
</dbReference>
<dbReference type="SUPFAM" id="SSF51445">
    <property type="entry name" value="(Trans)glycosidases"/>
    <property type="match status" value="1"/>
</dbReference>
<dbReference type="PANTHER" id="PTHR10357">
    <property type="entry name" value="ALPHA-AMYLASE FAMILY MEMBER"/>
    <property type="match status" value="1"/>
</dbReference>
<dbReference type="InterPro" id="IPR017853">
    <property type="entry name" value="GH"/>
</dbReference>
<keyword evidence="4" id="KW-1185">Reference proteome</keyword>
<dbReference type="Proteomes" id="UP000018461">
    <property type="component" value="Unassembled WGS sequence"/>
</dbReference>
<dbReference type="EMBL" id="AFZC02000003">
    <property type="protein sequence ID" value="EHL11795.1"/>
    <property type="molecule type" value="Genomic_DNA"/>
</dbReference>
<dbReference type="AlphaFoldDB" id="G9WMP2"/>
<dbReference type="Gene3D" id="3.90.400.10">
    <property type="entry name" value="Oligo-1,6-glucosidase, Domain 2"/>
    <property type="match status" value="1"/>
</dbReference>
<sequence length="712" mass="82035">MKSKSVKEKEAEKAEAVKDDKEKLSSTKTSVKKATTAKSDTKDTMAKSDTEDTMAKSDTKDTTKKSDTKKTTAKSVTKKPTEKKAAEPKVKRPKKVKSIKERALESYQNRLNSYFDEMKWLYFELYRGDEEAFSYFLSLLEKYALSREEDLLLLDEQRMADPDWYKGKDQYGVLLYVNNFANNLKGVEEHLDYIKESGFNYLQLMPILESPKDKSDGGYAVSDFQKIQAEIGTMGDLRSLSKACHREGISIGLDFVMNHTSEEHEWAKRARKGEKEYQDRYFIFPNWVIPNEFEKTVPQVFPESAPGNFTYCDEIKKVVMTTFYPYQWDLNYANPTVFNDMLDNILYLCNMGTDVFRLDAVPYIWKRLGTCCRNLPEVHTLIRLFRMAMEIVAPGVLLLGEVVMDPTKVLPYFGTEEKPECHLLYNVTTMASTWHTLATQDTRLLQHQLGQIFALPKDKVFLNYLRCHDDIGWGLDYAFLRNFGMEEIPHKAYLNAYFRGFTDLSEARGELYNDDPLRGDARLCGTTASLCGIEAAGKEGNKQKMEDAIRLDIMLHAFLLSLSGIPVLYSGDEIALENDYSYHDDPIKKTDSRYLHRGAFSWKKAEKRQTVGTVEERIYSGILKLEKLRRKNIAFSNKADTWIIDTKNSHVLAFGRYFEGVKLLCFYNFSVNTEVAYVSEVEDYVNMLTGKKMKARDLIIPSHDFVWLKTGF</sequence>
<dbReference type="Gene3D" id="3.20.20.80">
    <property type="entry name" value="Glycosidases"/>
    <property type="match status" value="2"/>
</dbReference>
<name>G9WMP2_9FIRM</name>
<dbReference type="GO" id="GO:0047669">
    <property type="term" value="F:amylosucrase activity"/>
    <property type="evidence" value="ECO:0007669"/>
    <property type="project" value="InterPro"/>
</dbReference>
<organism evidence="3 4">
    <name type="scientific">Oribacterium parvum ACB1</name>
    <dbReference type="NCBI Taxonomy" id="796943"/>
    <lineage>
        <taxon>Bacteria</taxon>
        <taxon>Bacillati</taxon>
        <taxon>Bacillota</taxon>
        <taxon>Clostridia</taxon>
        <taxon>Lachnospirales</taxon>
        <taxon>Lachnospiraceae</taxon>
        <taxon>Oribacterium</taxon>
    </lineage>
</organism>
<accession>G9WMP2</accession>
<dbReference type="Gene3D" id="1.10.1740.10">
    <property type="match status" value="1"/>
</dbReference>
<dbReference type="STRING" id="796943.HMPREF9625_00625"/>
<gene>
    <name evidence="3" type="ORF">HMPREF9625_00625</name>
</gene>
<evidence type="ECO:0000259" key="2">
    <source>
        <dbReference type="SMART" id="SM00642"/>
    </source>
</evidence>
<reference evidence="3" key="2">
    <citation type="submission" date="2013-03" db="EMBL/GenBank/DDBJ databases">
        <title>The Genome Sequence of Oribacterium sp. ACB1.</title>
        <authorList>
            <consortium name="The Broad Institute Genomics Platform"/>
            <consortium name="The Broad Institute Genome Sequencing Center for Infectious Disease"/>
            <person name="Earl A."/>
            <person name="Ward D."/>
            <person name="Feldgarden M."/>
            <person name="Gevers D."/>
            <person name="Sizova M."/>
            <person name="Hazen A."/>
            <person name="Epstein S."/>
            <person name="Walker B."/>
            <person name="Young S."/>
            <person name="Zeng Q."/>
            <person name="Gargeya S."/>
            <person name="Fitzgerald M."/>
            <person name="Haas B."/>
            <person name="Abouelleil A."/>
            <person name="Allen A.W."/>
            <person name="Alvarado L."/>
            <person name="Arachchi H.M."/>
            <person name="Berlin A.M."/>
            <person name="Chapman S.B."/>
            <person name="Gainer-Dewar J."/>
            <person name="Goldberg J."/>
            <person name="Griggs A."/>
            <person name="Gujja S."/>
            <person name="Hansen M."/>
            <person name="Howarth C."/>
            <person name="Imamovic A."/>
            <person name="Ireland A."/>
            <person name="Larimer J."/>
            <person name="McCowan C."/>
            <person name="Murphy C."/>
            <person name="Pearson M."/>
            <person name="Poon T.W."/>
            <person name="Priest M."/>
            <person name="Roberts A."/>
            <person name="Saif S."/>
            <person name="Shea T."/>
            <person name="Sisk P."/>
            <person name="Sykes S."/>
            <person name="Wortman J."/>
            <person name="Nusbaum C."/>
            <person name="Birren B."/>
        </authorList>
    </citation>
    <scope>NUCLEOTIDE SEQUENCE [LARGE SCALE GENOMIC DNA]</scope>
    <source>
        <strain evidence="3">ACB1</strain>
    </source>
</reference>
<dbReference type="PANTHER" id="PTHR10357:SF213">
    <property type="entry name" value="ALPHA AMYLASE CATALYTIC REGION"/>
    <property type="match status" value="1"/>
</dbReference>
<protein>
    <recommendedName>
        <fullName evidence="2">Glycosyl hydrolase family 13 catalytic domain-containing protein</fullName>
    </recommendedName>
</protein>
<feature type="compositionally biased region" description="Basic and acidic residues" evidence="1">
    <location>
        <begin position="79"/>
        <end position="90"/>
    </location>
</feature>
<dbReference type="GO" id="GO:0005975">
    <property type="term" value="P:carbohydrate metabolic process"/>
    <property type="evidence" value="ECO:0007669"/>
    <property type="project" value="InterPro"/>
</dbReference>
<dbReference type="InterPro" id="IPR013780">
    <property type="entry name" value="Glyco_hydro_b"/>
</dbReference>
<dbReference type="Pfam" id="PF00128">
    <property type="entry name" value="Alpha-amylase"/>
    <property type="match status" value="1"/>
</dbReference>